<dbReference type="AlphaFoldDB" id="A0A834SPY3"/>
<keyword evidence="1 4" id="KW-0732">Signal</keyword>
<dbReference type="InterPro" id="IPR035513">
    <property type="entry name" value="Invertase/methylesterase_inhib"/>
</dbReference>
<dbReference type="PANTHER" id="PTHR36710">
    <property type="entry name" value="PECTINESTERASE INHIBITOR-LIKE"/>
    <property type="match status" value="1"/>
</dbReference>
<feature type="signal peptide" evidence="4">
    <location>
        <begin position="1"/>
        <end position="28"/>
    </location>
</feature>
<sequence length="192" mass="20990">MATSSLHILLPFLLLLLQATTNLAAADADVIDQICHKTPFFDLCSATLHSNPLSPNSDLKAIAAVMLADILRNATDTLSFIESLIKHTSDHQLEQSLAFCAESYIPIVKYTLPQAADALAQGRFAFAAYCVGDAQNQIQSCDKRFSDLDSSPMGDRNDVVQRLVGVASAIIREYYDSVSTSNLRGRILNHKF</sequence>
<accession>A0A834SPY3</accession>
<dbReference type="SMART" id="SM00856">
    <property type="entry name" value="PMEI"/>
    <property type="match status" value="1"/>
</dbReference>
<dbReference type="EMBL" id="JAAIUW010000012">
    <property type="protein sequence ID" value="KAF7806803.1"/>
    <property type="molecule type" value="Genomic_DNA"/>
</dbReference>
<feature type="chain" id="PRO_5032744516" evidence="4">
    <location>
        <begin position="29"/>
        <end position="192"/>
    </location>
</feature>
<dbReference type="Proteomes" id="UP000634136">
    <property type="component" value="Unassembled WGS sequence"/>
</dbReference>
<dbReference type="GO" id="GO:0004857">
    <property type="term" value="F:enzyme inhibitor activity"/>
    <property type="evidence" value="ECO:0007669"/>
    <property type="project" value="InterPro"/>
</dbReference>
<dbReference type="CDD" id="cd15796">
    <property type="entry name" value="CIF_like"/>
    <property type="match status" value="1"/>
</dbReference>
<dbReference type="FunFam" id="1.20.140.40:FF:000009">
    <property type="entry name" value="Invertase/pectin methylesterase inhibitor family protein"/>
    <property type="match status" value="1"/>
</dbReference>
<evidence type="ECO:0000259" key="5">
    <source>
        <dbReference type="SMART" id="SM00856"/>
    </source>
</evidence>
<protein>
    <submittedName>
        <fullName evidence="6">Cell wall / vacuolar inhibitor of fructosidase 1</fullName>
    </submittedName>
</protein>
<comment type="similarity">
    <text evidence="3">Belongs to the PMEI family.</text>
</comment>
<evidence type="ECO:0000313" key="6">
    <source>
        <dbReference type="EMBL" id="KAF7806803.1"/>
    </source>
</evidence>
<dbReference type="Gene3D" id="1.20.140.40">
    <property type="entry name" value="Invertase/pectin methylesterase inhibitor family protein"/>
    <property type="match status" value="1"/>
</dbReference>
<evidence type="ECO:0000313" key="7">
    <source>
        <dbReference type="Proteomes" id="UP000634136"/>
    </source>
</evidence>
<keyword evidence="2" id="KW-1015">Disulfide bond</keyword>
<gene>
    <name evidence="6" type="ORF">G2W53_038964</name>
</gene>
<dbReference type="Pfam" id="PF04043">
    <property type="entry name" value="PMEI"/>
    <property type="match status" value="1"/>
</dbReference>
<dbReference type="InterPro" id="IPR034087">
    <property type="entry name" value="C/VIF1"/>
</dbReference>
<reference evidence="6" key="1">
    <citation type="submission" date="2020-09" db="EMBL/GenBank/DDBJ databases">
        <title>Genome-Enabled Discovery of Anthraquinone Biosynthesis in Senna tora.</title>
        <authorList>
            <person name="Kang S.-H."/>
            <person name="Pandey R.P."/>
            <person name="Lee C.-M."/>
            <person name="Sim J.-S."/>
            <person name="Jeong J.-T."/>
            <person name="Choi B.-S."/>
            <person name="Jung M."/>
            <person name="Ginzburg D."/>
            <person name="Zhao K."/>
            <person name="Won S.Y."/>
            <person name="Oh T.-J."/>
            <person name="Yu Y."/>
            <person name="Kim N.-H."/>
            <person name="Lee O.R."/>
            <person name="Lee T.-H."/>
            <person name="Bashyal P."/>
            <person name="Kim T.-S."/>
            <person name="Lee W.-H."/>
            <person name="Kawkins C."/>
            <person name="Kim C.-K."/>
            <person name="Kim J.S."/>
            <person name="Ahn B.O."/>
            <person name="Rhee S.Y."/>
            <person name="Sohng J.K."/>
        </authorList>
    </citation>
    <scope>NUCLEOTIDE SEQUENCE</scope>
    <source>
        <tissue evidence="6">Leaf</tissue>
    </source>
</reference>
<dbReference type="InterPro" id="IPR052421">
    <property type="entry name" value="PCW_Enzyme_Inhibitor"/>
</dbReference>
<keyword evidence="7" id="KW-1185">Reference proteome</keyword>
<dbReference type="InterPro" id="IPR006501">
    <property type="entry name" value="Pectinesterase_inhib_dom"/>
</dbReference>
<evidence type="ECO:0000256" key="4">
    <source>
        <dbReference type="SAM" id="SignalP"/>
    </source>
</evidence>
<name>A0A834SPY3_9FABA</name>
<dbReference type="PANTHER" id="PTHR36710:SF18">
    <property type="entry name" value="PECTINESTERASE INHIBITOR 5-RELATED"/>
    <property type="match status" value="1"/>
</dbReference>
<evidence type="ECO:0000256" key="2">
    <source>
        <dbReference type="ARBA" id="ARBA00023157"/>
    </source>
</evidence>
<proteinExistence type="inferred from homology"/>
<evidence type="ECO:0000256" key="3">
    <source>
        <dbReference type="ARBA" id="ARBA00038471"/>
    </source>
</evidence>
<dbReference type="SUPFAM" id="SSF101148">
    <property type="entry name" value="Plant invertase/pectin methylesterase inhibitor"/>
    <property type="match status" value="1"/>
</dbReference>
<feature type="domain" description="Pectinesterase inhibitor" evidence="5">
    <location>
        <begin position="26"/>
        <end position="170"/>
    </location>
</feature>
<dbReference type="OrthoDB" id="764172at2759"/>
<dbReference type="NCBIfam" id="TIGR01614">
    <property type="entry name" value="PME_inhib"/>
    <property type="match status" value="1"/>
</dbReference>
<evidence type="ECO:0000256" key="1">
    <source>
        <dbReference type="ARBA" id="ARBA00022729"/>
    </source>
</evidence>
<comment type="caution">
    <text evidence="6">The sequence shown here is derived from an EMBL/GenBank/DDBJ whole genome shotgun (WGS) entry which is preliminary data.</text>
</comment>
<organism evidence="6 7">
    <name type="scientific">Senna tora</name>
    <dbReference type="NCBI Taxonomy" id="362788"/>
    <lineage>
        <taxon>Eukaryota</taxon>
        <taxon>Viridiplantae</taxon>
        <taxon>Streptophyta</taxon>
        <taxon>Embryophyta</taxon>
        <taxon>Tracheophyta</taxon>
        <taxon>Spermatophyta</taxon>
        <taxon>Magnoliopsida</taxon>
        <taxon>eudicotyledons</taxon>
        <taxon>Gunneridae</taxon>
        <taxon>Pentapetalae</taxon>
        <taxon>rosids</taxon>
        <taxon>fabids</taxon>
        <taxon>Fabales</taxon>
        <taxon>Fabaceae</taxon>
        <taxon>Caesalpinioideae</taxon>
        <taxon>Cassia clade</taxon>
        <taxon>Senna</taxon>
    </lineage>
</organism>